<feature type="domain" description="NAD-dependent epimerase/dehydratase" evidence="1">
    <location>
        <begin position="3"/>
        <end position="228"/>
    </location>
</feature>
<dbReference type="RefSeq" id="WP_174474651.1">
    <property type="nucleotide sequence ID" value="NZ_JAGINN010000002.1"/>
</dbReference>
<dbReference type="InterPro" id="IPR001509">
    <property type="entry name" value="Epimerase_deHydtase"/>
</dbReference>
<name>A0ABX2KRE0_9PROT</name>
<evidence type="ECO:0000259" key="1">
    <source>
        <dbReference type="Pfam" id="PF01370"/>
    </source>
</evidence>
<gene>
    <name evidence="2" type="ORF">GBZ48_31685</name>
</gene>
<protein>
    <submittedName>
        <fullName evidence="2">NAD-dependent epimerase/dehydratase family protein</fullName>
    </submittedName>
</protein>
<organism evidence="2 3">
    <name type="scientific">Azospirillum melinis</name>
    <dbReference type="NCBI Taxonomy" id="328839"/>
    <lineage>
        <taxon>Bacteria</taxon>
        <taxon>Pseudomonadati</taxon>
        <taxon>Pseudomonadota</taxon>
        <taxon>Alphaproteobacteria</taxon>
        <taxon>Rhodospirillales</taxon>
        <taxon>Azospirillaceae</taxon>
        <taxon>Azospirillum</taxon>
    </lineage>
</organism>
<dbReference type="Gene3D" id="3.40.50.720">
    <property type="entry name" value="NAD(P)-binding Rossmann-like Domain"/>
    <property type="match status" value="1"/>
</dbReference>
<dbReference type="EMBL" id="WHOS01000074">
    <property type="protein sequence ID" value="NUB03779.1"/>
    <property type="molecule type" value="Genomic_DNA"/>
</dbReference>
<evidence type="ECO:0000313" key="3">
    <source>
        <dbReference type="Proteomes" id="UP000605086"/>
    </source>
</evidence>
<accession>A0ABX2KRE0</accession>
<dbReference type="PANTHER" id="PTHR48079:SF6">
    <property type="entry name" value="NAD(P)-BINDING DOMAIN-CONTAINING PROTEIN-RELATED"/>
    <property type="match status" value="1"/>
</dbReference>
<evidence type="ECO:0000313" key="2">
    <source>
        <dbReference type="EMBL" id="NUB03779.1"/>
    </source>
</evidence>
<dbReference type="InterPro" id="IPR051783">
    <property type="entry name" value="NAD(P)-dependent_oxidoreduct"/>
</dbReference>
<dbReference type="Pfam" id="PF01370">
    <property type="entry name" value="Epimerase"/>
    <property type="match status" value="1"/>
</dbReference>
<dbReference type="InterPro" id="IPR036291">
    <property type="entry name" value="NAD(P)-bd_dom_sf"/>
</dbReference>
<dbReference type="PANTHER" id="PTHR48079">
    <property type="entry name" value="PROTEIN YEEZ"/>
    <property type="match status" value="1"/>
</dbReference>
<proteinExistence type="predicted"/>
<reference evidence="2 3" key="1">
    <citation type="submission" date="2019-10" db="EMBL/GenBank/DDBJ databases">
        <title>Genome sequence of Azospirillum melinis.</title>
        <authorList>
            <person name="Ambrosini A."/>
            <person name="Sant'Anna F.H."/>
            <person name="Cassan F.D."/>
            <person name="Souza E.M."/>
            <person name="Passaglia L.M.P."/>
        </authorList>
    </citation>
    <scope>NUCLEOTIDE SEQUENCE [LARGE SCALE GENOMIC DNA]</scope>
    <source>
        <strain evidence="2 3">TMCY0552</strain>
    </source>
</reference>
<comment type="caution">
    <text evidence="2">The sequence shown here is derived from an EMBL/GenBank/DDBJ whole genome shotgun (WGS) entry which is preliminary data.</text>
</comment>
<sequence>MRVLLTGATGFVGRHTIPLLAAHGHTVRAALRNPQDGPWEPAVVEPAVVGDIGSGTDWTAALVGIDAVIHMAARVHVMRDKATDPLAEFRRVNTAGTIRLAAQAATAGVKRFVFLSSIKAMVDESRPAPLDEATAPDPHSPYGISKLEAERGLAAISARTGMEVVVIRPPLVYGPGAAGNMRALVKLVATGLPLPLGGIHNRRSLIYVGNLADAVVTVLEHPDAAGRTFLVQDGEPVSTAELVRTIAEALGRPARLVPVPRGLMALGAALTGTRAVFDRLAGTLTVDDGPIRKRLGWRPPHDLASGLRATAEWFKASRG</sequence>
<dbReference type="SUPFAM" id="SSF51735">
    <property type="entry name" value="NAD(P)-binding Rossmann-fold domains"/>
    <property type="match status" value="1"/>
</dbReference>
<dbReference type="CDD" id="cd05232">
    <property type="entry name" value="UDP_G4E_4_SDR_e"/>
    <property type="match status" value="1"/>
</dbReference>
<keyword evidence="3" id="KW-1185">Reference proteome</keyword>
<dbReference type="Proteomes" id="UP000605086">
    <property type="component" value="Unassembled WGS sequence"/>
</dbReference>